<comment type="subcellular location">
    <subcellularLocation>
        <location evidence="1">Cytoplasm</location>
        <location evidence="1">Cytoskeleton</location>
    </subcellularLocation>
</comment>
<evidence type="ECO:0000256" key="4">
    <source>
        <dbReference type="ARBA" id="ARBA00022574"/>
    </source>
</evidence>
<evidence type="ECO:0000256" key="5">
    <source>
        <dbReference type="ARBA" id="ARBA00022737"/>
    </source>
</evidence>
<gene>
    <name evidence="11" type="ORF">ASTO00021_LOCUS11894</name>
</gene>
<keyword evidence="4 9" id="KW-0853">WD repeat</keyword>
<keyword evidence="7 8" id="KW-0206">Cytoskeleton</keyword>
<dbReference type="PANTHER" id="PTHR10709">
    <property type="entry name" value="ACTIN-RELATED PROTEIN 2/3 COMPLEX SUBUNIT 1"/>
    <property type="match status" value="1"/>
</dbReference>
<dbReference type="InterPro" id="IPR001680">
    <property type="entry name" value="WD40_rpt"/>
</dbReference>
<dbReference type="Pfam" id="PF00400">
    <property type="entry name" value="WD40"/>
    <property type="match status" value="3"/>
</dbReference>
<evidence type="ECO:0000313" key="11">
    <source>
        <dbReference type="EMBL" id="CAE0441772.1"/>
    </source>
</evidence>
<evidence type="ECO:0000256" key="6">
    <source>
        <dbReference type="ARBA" id="ARBA00023203"/>
    </source>
</evidence>
<evidence type="ECO:0000256" key="2">
    <source>
        <dbReference type="ARBA" id="ARBA00006260"/>
    </source>
</evidence>
<accession>A0A7S3PJY8</accession>
<feature type="region of interest" description="Disordered" evidence="10">
    <location>
        <begin position="291"/>
        <end position="312"/>
    </location>
</feature>
<dbReference type="SMART" id="SM00320">
    <property type="entry name" value="WD40"/>
    <property type="match status" value="5"/>
</dbReference>
<dbReference type="Gene3D" id="2.130.10.10">
    <property type="entry name" value="YVTN repeat-like/Quinoprotein amine dehydrogenase"/>
    <property type="match status" value="1"/>
</dbReference>
<dbReference type="GO" id="GO:0005885">
    <property type="term" value="C:Arp2/3 protein complex"/>
    <property type="evidence" value="ECO:0007669"/>
    <property type="project" value="UniProtKB-UniRule"/>
</dbReference>
<feature type="repeat" description="WD" evidence="9">
    <location>
        <begin position="51"/>
        <end position="82"/>
    </location>
</feature>
<evidence type="ECO:0000256" key="10">
    <source>
        <dbReference type="SAM" id="MobiDB-lite"/>
    </source>
</evidence>
<comment type="function">
    <text evidence="8">Functions as component of the Arp2/3 complex which is involved in regulation of actin polymerization and together with an activating nucleation-promoting factor (NPF) mediates the formation of branched actin networks.</text>
</comment>
<comment type="similarity">
    <text evidence="2 8">Belongs to the WD repeat ARPC1 family.</text>
</comment>
<evidence type="ECO:0000256" key="8">
    <source>
        <dbReference type="PIRNR" id="PIRNR038093"/>
    </source>
</evidence>
<dbReference type="PANTHER" id="PTHR10709:SF2">
    <property type="entry name" value="ACTIN-RELATED PROTEIN 2_3 COMPLEX SUBUNIT"/>
    <property type="match status" value="1"/>
</dbReference>
<proteinExistence type="inferred from homology"/>
<keyword evidence="6 8" id="KW-0009">Actin-binding</keyword>
<dbReference type="GO" id="GO:0051015">
    <property type="term" value="F:actin filament binding"/>
    <property type="evidence" value="ECO:0007669"/>
    <property type="project" value="TreeGrafter"/>
</dbReference>
<feature type="repeat" description="WD" evidence="9">
    <location>
        <begin position="142"/>
        <end position="174"/>
    </location>
</feature>
<keyword evidence="3 8" id="KW-0963">Cytoplasm</keyword>
<organism evidence="11">
    <name type="scientific">Aplanochytrium stocchinoi</name>
    <dbReference type="NCBI Taxonomy" id="215587"/>
    <lineage>
        <taxon>Eukaryota</taxon>
        <taxon>Sar</taxon>
        <taxon>Stramenopiles</taxon>
        <taxon>Bigyra</taxon>
        <taxon>Labyrinthulomycetes</taxon>
        <taxon>Thraustochytrida</taxon>
        <taxon>Thraustochytriidae</taxon>
        <taxon>Aplanochytrium</taxon>
    </lineage>
</organism>
<name>A0A7S3PJY8_9STRA</name>
<evidence type="ECO:0000256" key="1">
    <source>
        <dbReference type="ARBA" id="ARBA00004245"/>
    </source>
</evidence>
<protein>
    <recommendedName>
        <fullName evidence="8">Actin-related protein 2/3 complex subunit</fullName>
    </recommendedName>
</protein>
<dbReference type="AlphaFoldDB" id="A0A7S3PJY8"/>
<reference evidence="11" key="1">
    <citation type="submission" date="2021-01" db="EMBL/GenBank/DDBJ databases">
        <authorList>
            <person name="Corre E."/>
            <person name="Pelletier E."/>
            <person name="Niang G."/>
            <person name="Scheremetjew M."/>
            <person name="Finn R."/>
            <person name="Kale V."/>
            <person name="Holt S."/>
            <person name="Cochrane G."/>
            <person name="Meng A."/>
            <person name="Brown T."/>
            <person name="Cohen L."/>
        </authorList>
    </citation>
    <scope>NUCLEOTIDE SEQUENCE</scope>
    <source>
        <strain evidence="11">GSBS06</strain>
    </source>
</reference>
<dbReference type="PIRSF" id="PIRSF038093">
    <property type="entry name" value="ARP2/3_su1"/>
    <property type="match status" value="1"/>
</dbReference>
<dbReference type="EMBL" id="HBIN01015672">
    <property type="protein sequence ID" value="CAE0441772.1"/>
    <property type="molecule type" value="Transcribed_RNA"/>
</dbReference>
<evidence type="ECO:0000256" key="7">
    <source>
        <dbReference type="ARBA" id="ARBA00023212"/>
    </source>
</evidence>
<dbReference type="SUPFAM" id="SSF50978">
    <property type="entry name" value="WD40 repeat-like"/>
    <property type="match status" value="1"/>
</dbReference>
<dbReference type="PROSITE" id="PS50082">
    <property type="entry name" value="WD_REPEATS_2"/>
    <property type="match status" value="2"/>
</dbReference>
<dbReference type="InterPro" id="IPR017383">
    <property type="entry name" value="ARPC1"/>
</dbReference>
<evidence type="ECO:0000256" key="3">
    <source>
        <dbReference type="ARBA" id="ARBA00022490"/>
    </source>
</evidence>
<dbReference type="GO" id="GO:0034314">
    <property type="term" value="P:Arp2/3 complex-mediated actin nucleation"/>
    <property type="evidence" value="ECO:0007669"/>
    <property type="project" value="UniProtKB-UniRule"/>
</dbReference>
<sequence length="382" mass="42359">MSVYNLGRVITAHAWNSDRTQVAVCKNDENVVIYSGADNPDASQWKAEHILKGHTMVVCGIDWSPLTNKIVTCSHDVNAFVWTFDGRKQKWKPSLSILRINRAALSCRWSPDGTKFAVASGSKVVPVCYYESSQDWWVSKMIKKHKSTVIDVAWHPNSQLLATASSDFKCRVFSAYIDNLEERPAKTFFGDMSRFKFGDPITEFDSANGWVESVAWSPSGDLLAFAGHDSSVSFVSFAGGQPVCMTLKTRSLPYTCLKFLTEDVLVAAGHDFVPEIYQSKGNKWDFLGSADDKSGGKKKKQEQSAFSSSKAMWSNKIKTGQEQSNAALDIKSKHHNLITDLCLYGDTNRSKSCDAFSTSGSDGRLIIWKKDTIKKACPGINI</sequence>
<dbReference type="InterPro" id="IPR036322">
    <property type="entry name" value="WD40_repeat_dom_sf"/>
</dbReference>
<dbReference type="InterPro" id="IPR015943">
    <property type="entry name" value="WD40/YVTN_repeat-like_dom_sf"/>
</dbReference>
<keyword evidence="5" id="KW-0677">Repeat</keyword>
<evidence type="ECO:0000256" key="9">
    <source>
        <dbReference type="PROSITE-ProRule" id="PRU00221"/>
    </source>
</evidence>